<keyword evidence="6" id="KW-1185">Reference proteome</keyword>
<comment type="caution">
    <text evidence="5">The sequence shown here is derived from an EMBL/GenBank/DDBJ whole genome shotgun (WGS) entry which is preliminary data.</text>
</comment>
<reference evidence="5" key="1">
    <citation type="submission" date="2020-07" db="EMBL/GenBank/DDBJ databases">
        <title>Clarias magur genome sequencing, assembly and annotation.</title>
        <authorList>
            <person name="Kushwaha B."/>
            <person name="Kumar R."/>
            <person name="Das P."/>
            <person name="Joshi C.G."/>
            <person name="Kumar D."/>
            <person name="Nagpure N.S."/>
            <person name="Pandey M."/>
            <person name="Agarwal S."/>
            <person name="Srivastava S."/>
            <person name="Singh M."/>
            <person name="Sahoo L."/>
            <person name="Jayasankar P."/>
            <person name="Meher P.K."/>
            <person name="Koringa P.G."/>
            <person name="Iquebal M.A."/>
            <person name="Das S.P."/>
            <person name="Bit A."/>
            <person name="Patnaik S."/>
            <person name="Patel N."/>
            <person name="Shah T.M."/>
            <person name="Hinsu A."/>
            <person name="Jena J.K."/>
        </authorList>
    </citation>
    <scope>NUCLEOTIDE SEQUENCE</scope>
    <source>
        <strain evidence="5">CIFAMagur01</strain>
        <tissue evidence="5">Testis</tissue>
    </source>
</reference>
<feature type="domain" description="C-type lectin" evidence="4">
    <location>
        <begin position="120"/>
        <end position="189"/>
    </location>
</feature>
<dbReference type="PANTHER" id="PTHR45710:SF8">
    <property type="entry name" value="RERATING FAMILY MEMBER 4"/>
    <property type="match status" value="1"/>
</dbReference>
<comment type="subcellular location">
    <subcellularLocation>
        <location evidence="1">Cell membrane</location>
        <topology evidence="1">Single-pass type II membrane protein</topology>
    </subcellularLocation>
</comment>
<dbReference type="Proteomes" id="UP000727407">
    <property type="component" value="Unassembled WGS sequence"/>
</dbReference>
<evidence type="ECO:0000256" key="2">
    <source>
        <dbReference type="SAM" id="Coils"/>
    </source>
</evidence>
<dbReference type="SUPFAM" id="SSF56436">
    <property type="entry name" value="C-type lectin-like"/>
    <property type="match status" value="1"/>
</dbReference>
<feature type="coiled-coil region" evidence="2">
    <location>
        <begin position="48"/>
        <end position="103"/>
    </location>
</feature>
<organism evidence="5 6">
    <name type="scientific">Clarias magur</name>
    <name type="common">Asian catfish</name>
    <name type="synonym">Macropteronotus magur</name>
    <dbReference type="NCBI Taxonomy" id="1594786"/>
    <lineage>
        <taxon>Eukaryota</taxon>
        <taxon>Metazoa</taxon>
        <taxon>Chordata</taxon>
        <taxon>Craniata</taxon>
        <taxon>Vertebrata</taxon>
        <taxon>Euteleostomi</taxon>
        <taxon>Actinopterygii</taxon>
        <taxon>Neopterygii</taxon>
        <taxon>Teleostei</taxon>
        <taxon>Ostariophysi</taxon>
        <taxon>Siluriformes</taxon>
        <taxon>Clariidae</taxon>
        <taxon>Clarias</taxon>
    </lineage>
</organism>
<evidence type="ECO:0000259" key="4">
    <source>
        <dbReference type="PROSITE" id="PS50041"/>
    </source>
</evidence>
<dbReference type="PROSITE" id="PS50041">
    <property type="entry name" value="C_TYPE_LECTIN_2"/>
    <property type="match status" value="1"/>
</dbReference>
<sequence length="189" mass="22225">GDSSWSRCYRLIAVCVVLLWVLLLTVVTVLWIKFNNLAAENIWLYTSNNNLTTERNQLQTSYNNLTKERDQLQTSYNNLIIKRDQLQTSNNKLTIERDQVQRERDGYLRTFCDFYKGRCFNSSVYYISTEKKSWTESRQDCRERGADLVIINSTEEQEFIDTLRSSSEAWIGLSYKDESKWVGDTPLIT</sequence>
<dbReference type="EMBL" id="QNUK01000413">
    <property type="protein sequence ID" value="KAF5893767.1"/>
    <property type="molecule type" value="Genomic_DNA"/>
</dbReference>
<dbReference type="GO" id="GO:0005886">
    <property type="term" value="C:plasma membrane"/>
    <property type="evidence" value="ECO:0007669"/>
    <property type="project" value="UniProtKB-SubCell"/>
</dbReference>
<gene>
    <name evidence="5" type="ORF">DAT39_016523</name>
</gene>
<name>A0A8J4UF99_CLAMG</name>
<keyword evidence="3" id="KW-1133">Transmembrane helix</keyword>
<feature type="non-terminal residue" evidence="5">
    <location>
        <position position="189"/>
    </location>
</feature>
<keyword evidence="3" id="KW-0812">Transmembrane</keyword>
<evidence type="ECO:0000256" key="1">
    <source>
        <dbReference type="ARBA" id="ARBA00004401"/>
    </source>
</evidence>
<evidence type="ECO:0000313" key="5">
    <source>
        <dbReference type="EMBL" id="KAF5893767.1"/>
    </source>
</evidence>
<keyword evidence="2" id="KW-0175">Coiled coil</keyword>
<dbReference type="InterPro" id="IPR016186">
    <property type="entry name" value="C-type_lectin-like/link_sf"/>
</dbReference>
<keyword evidence="3" id="KW-0472">Membrane</keyword>
<feature type="non-terminal residue" evidence="5">
    <location>
        <position position="1"/>
    </location>
</feature>
<dbReference type="AlphaFoldDB" id="A0A8J4UF99"/>
<dbReference type="InterPro" id="IPR050828">
    <property type="entry name" value="C-type_lectin/matrix_domain"/>
</dbReference>
<accession>A0A8J4UF99</accession>
<dbReference type="OrthoDB" id="8950604at2759"/>
<dbReference type="InterPro" id="IPR016187">
    <property type="entry name" value="CTDL_fold"/>
</dbReference>
<dbReference type="Gene3D" id="1.20.5.400">
    <property type="match status" value="2"/>
</dbReference>
<dbReference type="Pfam" id="PF00059">
    <property type="entry name" value="Lectin_C"/>
    <property type="match status" value="1"/>
</dbReference>
<proteinExistence type="predicted"/>
<evidence type="ECO:0000256" key="3">
    <source>
        <dbReference type="SAM" id="Phobius"/>
    </source>
</evidence>
<feature type="transmembrane region" description="Helical" evidence="3">
    <location>
        <begin position="12"/>
        <end position="32"/>
    </location>
</feature>
<protein>
    <submittedName>
        <fullName evidence="5">Antigen like protein</fullName>
    </submittedName>
</protein>
<evidence type="ECO:0000313" key="6">
    <source>
        <dbReference type="Proteomes" id="UP000727407"/>
    </source>
</evidence>
<dbReference type="Gene3D" id="3.10.100.10">
    <property type="entry name" value="Mannose-Binding Protein A, subunit A"/>
    <property type="match status" value="1"/>
</dbReference>
<dbReference type="PANTHER" id="PTHR45710">
    <property type="entry name" value="C-TYPE LECTIN DOMAIN-CONTAINING PROTEIN 180"/>
    <property type="match status" value="1"/>
</dbReference>
<dbReference type="InterPro" id="IPR001304">
    <property type="entry name" value="C-type_lectin-like"/>
</dbReference>